<reference evidence="4" key="1">
    <citation type="submission" date="2013-04" db="EMBL/GenBank/DDBJ databases">
        <title>The Genome Sequence of Fonticula alba ATCC 38817.</title>
        <authorList>
            <consortium name="The Broad Institute Genomics Platform"/>
            <person name="Russ C."/>
            <person name="Cuomo C."/>
            <person name="Burger G."/>
            <person name="Gray M.W."/>
            <person name="Holland P.W.H."/>
            <person name="King N."/>
            <person name="Lang F.B.F."/>
            <person name="Roger A.J."/>
            <person name="Ruiz-Trillo I."/>
            <person name="Brown M."/>
            <person name="Walker B."/>
            <person name="Young S."/>
            <person name="Zeng Q."/>
            <person name="Gargeya S."/>
            <person name="Fitzgerald M."/>
            <person name="Haas B."/>
            <person name="Abouelleil A."/>
            <person name="Allen A.W."/>
            <person name="Alvarado L."/>
            <person name="Arachchi H.M."/>
            <person name="Berlin A.M."/>
            <person name="Chapman S.B."/>
            <person name="Gainer-Dewar J."/>
            <person name="Goldberg J."/>
            <person name="Griggs A."/>
            <person name="Gujja S."/>
            <person name="Hansen M."/>
            <person name="Howarth C."/>
            <person name="Imamovic A."/>
            <person name="Ireland A."/>
            <person name="Larimer J."/>
            <person name="McCowan C."/>
            <person name="Murphy C."/>
            <person name="Pearson M."/>
            <person name="Poon T.W."/>
            <person name="Priest M."/>
            <person name="Roberts A."/>
            <person name="Saif S."/>
            <person name="Shea T."/>
            <person name="Sisk P."/>
            <person name="Sykes S."/>
            <person name="Wortman J."/>
            <person name="Nusbaum C."/>
            <person name="Birren B."/>
        </authorList>
    </citation>
    <scope>NUCLEOTIDE SEQUENCE [LARGE SCALE GENOMIC DNA]</scope>
    <source>
        <strain evidence="4">ATCC 38817</strain>
    </source>
</reference>
<dbReference type="InterPro" id="IPR032710">
    <property type="entry name" value="NTF2-like_dom_sf"/>
</dbReference>
<keyword evidence="2" id="KW-0653">Protein transport</keyword>
<evidence type="ECO:0000313" key="4">
    <source>
        <dbReference type="EMBL" id="KCV70144.1"/>
    </source>
</evidence>
<evidence type="ECO:0000259" key="3">
    <source>
        <dbReference type="PROSITE" id="PS50177"/>
    </source>
</evidence>
<comment type="function">
    <text evidence="2">Has a role in nuclear-cytoplasmic transport of proteins and mRNAs.</text>
</comment>
<dbReference type="AlphaFoldDB" id="A0A058Z778"/>
<dbReference type="GO" id="GO:0051028">
    <property type="term" value="P:mRNA transport"/>
    <property type="evidence" value="ECO:0007669"/>
    <property type="project" value="UniProtKB-UniRule"/>
</dbReference>
<comment type="subcellular location">
    <subcellularLocation>
        <location evidence="2">Cytoplasm</location>
    </subcellularLocation>
    <subcellularLocation>
        <location evidence="2">Nucleus</location>
    </subcellularLocation>
</comment>
<dbReference type="OrthoDB" id="6507044at2759"/>
<evidence type="ECO:0000256" key="1">
    <source>
        <dbReference type="ARBA" id="ARBA00022490"/>
    </source>
</evidence>
<dbReference type="STRING" id="691883.A0A058Z778"/>
<evidence type="ECO:0000313" key="5">
    <source>
        <dbReference type="Proteomes" id="UP000030693"/>
    </source>
</evidence>
<dbReference type="PANTHER" id="PTHR12612">
    <property type="entry name" value="NUCLEAR TRANSPORT FACTOR 2"/>
    <property type="match status" value="1"/>
</dbReference>
<organism evidence="4">
    <name type="scientific">Fonticula alba</name>
    <name type="common">Slime mold</name>
    <dbReference type="NCBI Taxonomy" id="691883"/>
    <lineage>
        <taxon>Eukaryota</taxon>
        <taxon>Rotosphaerida</taxon>
        <taxon>Fonticulaceae</taxon>
        <taxon>Fonticula</taxon>
    </lineage>
</organism>
<dbReference type="Pfam" id="PF02136">
    <property type="entry name" value="NTF2"/>
    <property type="match status" value="1"/>
</dbReference>
<evidence type="ECO:0000256" key="2">
    <source>
        <dbReference type="RuleBase" id="RU369002"/>
    </source>
</evidence>
<gene>
    <name evidence="4" type="ORF">H696_03603</name>
</gene>
<keyword evidence="2" id="KW-0813">Transport</keyword>
<dbReference type="InterPro" id="IPR002075">
    <property type="entry name" value="NTF2_dom"/>
</dbReference>
<dbReference type="GO" id="GO:0005635">
    <property type="term" value="C:nuclear envelope"/>
    <property type="evidence" value="ECO:0007669"/>
    <property type="project" value="UniProtKB-ARBA"/>
</dbReference>
<dbReference type="GO" id="GO:0005737">
    <property type="term" value="C:cytoplasm"/>
    <property type="evidence" value="ECO:0007669"/>
    <property type="project" value="UniProtKB-SubCell"/>
</dbReference>
<dbReference type="EMBL" id="KB932205">
    <property type="protein sequence ID" value="KCV70144.1"/>
    <property type="molecule type" value="Genomic_DNA"/>
</dbReference>
<keyword evidence="1 2" id="KW-0963">Cytoplasm</keyword>
<protein>
    <recommendedName>
        <fullName evidence="2">Nuclear transport factor 2</fullName>
        <shortName evidence="2">NTF-2</shortName>
    </recommendedName>
</protein>
<dbReference type="PROSITE" id="PS50177">
    <property type="entry name" value="NTF2_DOMAIN"/>
    <property type="match status" value="1"/>
</dbReference>
<dbReference type="GeneID" id="20528328"/>
<keyword evidence="5" id="KW-1185">Reference proteome</keyword>
<sequence length="128" mass="14245">MDRQTHSSQLGAAFAQHYYSTFDHNIENLGSLYADNAFFSFEGNCVIGPVDIMNRFRSMGFSQIIHKIFTVDAQPGPVEGTHIIFVTGQFAIDGEVDKPHLFSETFQLAQQGGSVVIINDIFRRVSQG</sequence>
<keyword evidence="2" id="KW-0539">Nucleus</keyword>
<dbReference type="Gene3D" id="3.10.450.50">
    <property type="match status" value="1"/>
</dbReference>
<dbReference type="CDD" id="cd00780">
    <property type="entry name" value="NTF2"/>
    <property type="match status" value="1"/>
</dbReference>
<dbReference type="InterPro" id="IPR018222">
    <property type="entry name" value="Nuclear_transport_factor_2_euk"/>
</dbReference>
<dbReference type="SUPFAM" id="SSF54427">
    <property type="entry name" value="NTF2-like"/>
    <property type="match status" value="1"/>
</dbReference>
<dbReference type="GO" id="GO:0006606">
    <property type="term" value="P:protein import into nucleus"/>
    <property type="evidence" value="ECO:0007669"/>
    <property type="project" value="UniProtKB-ARBA"/>
</dbReference>
<dbReference type="eggNOG" id="KOG2104">
    <property type="taxonomic scope" value="Eukaryota"/>
</dbReference>
<dbReference type="RefSeq" id="XP_009495750.1">
    <property type="nucleotide sequence ID" value="XM_009497475.1"/>
</dbReference>
<dbReference type="FunFam" id="3.10.450.50:FF:000005">
    <property type="entry name" value="Nuclear transport factor 2"/>
    <property type="match status" value="1"/>
</dbReference>
<name>A0A058Z778_FONAL</name>
<proteinExistence type="predicted"/>
<dbReference type="OMA" id="HIKFSQM"/>
<dbReference type="InterPro" id="IPR045875">
    <property type="entry name" value="NTF2"/>
</dbReference>
<feature type="domain" description="NTF2" evidence="3">
    <location>
        <begin position="10"/>
        <end position="124"/>
    </location>
</feature>
<accession>A0A058Z778</accession>
<dbReference type="Proteomes" id="UP000030693">
    <property type="component" value="Unassembled WGS sequence"/>
</dbReference>